<comment type="subcellular location">
    <subcellularLocation>
        <location evidence="1">Membrane</location>
    </subcellularLocation>
</comment>
<evidence type="ECO:0000256" key="3">
    <source>
        <dbReference type="ARBA" id="ARBA00022989"/>
    </source>
</evidence>
<keyword evidence="3" id="KW-1133">Transmembrane helix</keyword>
<evidence type="ECO:0000313" key="7">
    <source>
        <dbReference type="Proteomes" id="UP001556367"/>
    </source>
</evidence>
<name>A0ABR3IQ17_9AGAR</name>
<dbReference type="Pfam" id="PF07738">
    <property type="entry name" value="Sad1_UNC"/>
    <property type="match status" value="2"/>
</dbReference>
<accession>A0ABR3IQ17</accession>
<keyword evidence="2" id="KW-0812">Transmembrane</keyword>
<sequence length="217" mass="23788">MIQQFPLSTAGRNFALHGDGARIISAFTSPSHDSSGRRSALRQLLCDFPELNPPEVILEDDVHVGECFEFQGSYGQIGISLPEPVHISSVSLEHVSPTMVSSGRARQAPKEIEVWASLERGAVLDSRWSVRSAHSFHISSSHSLPANATPSFVRAAQLEFDLFGVPLRQQFHVTEVLPACAVRHIIIVVRSNWGSDSTCLYHVGVYGNISLQNVDTM</sequence>
<dbReference type="Gene3D" id="2.60.120.260">
    <property type="entry name" value="Galactose-binding domain-like"/>
    <property type="match status" value="1"/>
</dbReference>
<feature type="domain" description="SUN" evidence="5">
    <location>
        <begin position="20"/>
        <end position="210"/>
    </location>
</feature>
<evidence type="ECO:0000256" key="2">
    <source>
        <dbReference type="ARBA" id="ARBA00022692"/>
    </source>
</evidence>
<gene>
    <name evidence="6" type="ORF">HGRIS_000869</name>
</gene>
<dbReference type="InterPro" id="IPR012919">
    <property type="entry name" value="SUN_dom"/>
</dbReference>
<reference evidence="7" key="1">
    <citation type="submission" date="2024-06" db="EMBL/GenBank/DDBJ databases">
        <title>Multi-omics analyses provide insights into the biosynthesis of the anticancer antibiotic pleurotin in Hohenbuehelia grisea.</title>
        <authorList>
            <person name="Weaver J.A."/>
            <person name="Alberti F."/>
        </authorList>
    </citation>
    <scope>NUCLEOTIDE SEQUENCE [LARGE SCALE GENOMIC DNA]</scope>
    <source>
        <strain evidence="7">T-177</strain>
    </source>
</reference>
<evidence type="ECO:0000259" key="5">
    <source>
        <dbReference type="PROSITE" id="PS51469"/>
    </source>
</evidence>
<proteinExistence type="predicted"/>
<organism evidence="6 7">
    <name type="scientific">Hohenbuehelia grisea</name>
    <dbReference type="NCBI Taxonomy" id="104357"/>
    <lineage>
        <taxon>Eukaryota</taxon>
        <taxon>Fungi</taxon>
        <taxon>Dikarya</taxon>
        <taxon>Basidiomycota</taxon>
        <taxon>Agaricomycotina</taxon>
        <taxon>Agaricomycetes</taxon>
        <taxon>Agaricomycetidae</taxon>
        <taxon>Agaricales</taxon>
        <taxon>Pleurotineae</taxon>
        <taxon>Pleurotaceae</taxon>
        <taxon>Hohenbuehelia</taxon>
    </lineage>
</organism>
<dbReference type="PANTHER" id="PTHR12911:SF8">
    <property type="entry name" value="KLAROID PROTEIN-RELATED"/>
    <property type="match status" value="1"/>
</dbReference>
<dbReference type="InterPro" id="IPR045119">
    <property type="entry name" value="SUN1-5"/>
</dbReference>
<keyword evidence="7" id="KW-1185">Reference proteome</keyword>
<evidence type="ECO:0000256" key="4">
    <source>
        <dbReference type="ARBA" id="ARBA00023136"/>
    </source>
</evidence>
<dbReference type="Proteomes" id="UP001556367">
    <property type="component" value="Unassembled WGS sequence"/>
</dbReference>
<dbReference type="EMBL" id="JASNQZ010000018">
    <property type="protein sequence ID" value="KAL0945371.1"/>
    <property type="molecule type" value="Genomic_DNA"/>
</dbReference>
<dbReference type="PROSITE" id="PS51469">
    <property type="entry name" value="SUN"/>
    <property type="match status" value="1"/>
</dbReference>
<evidence type="ECO:0000313" key="6">
    <source>
        <dbReference type="EMBL" id="KAL0945371.1"/>
    </source>
</evidence>
<evidence type="ECO:0000256" key="1">
    <source>
        <dbReference type="ARBA" id="ARBA00004370"/>
    </source>
</evidence>
<dbReference type="PANTHER" id="PTHR12911">
    <property type="entry name" value="SAD1/UNC-84-LIKE PROTEIN-RELATED"/>
    <property type="match status" value="1"/>
</dbReference>
<keyword evidence="4" id="KW-0472">Membrane</keyword>
<protein>
    <recommendedName>
        <fullName evidence="5">SUN domain-containing protein</fullName>
    </recommendedName>
</protein>
<comment type="caution">
    <text evidence="6">The sequence shown here is derived from an EMBL/GenBank/DDBJ whole genome shotgun (WGS) entry which is preliminary data.</text>
</comment>